<dbReference type="Gene3D" id="2.40.50.40">
    <property type="match status" value="1"/>
</dbReference>
<dbReference type="SMART" id="SM00199">
    <property type="entry name" value="SCY"/>
    <property type="match status" value="1"/>
</dbReference>
<evidence type="ECO:0000259" key="10">
    <source>
        <dbReference type="SMART" id="SM00199"/>
    </source>
</evidence>
<dbReference type="SUPFAM" id="SSF54117">
    <property type="entry name" value="Interleukin 8-like chemokines"/>
    <property type="match status" value="1"/>
</dbReference>
<evidence type="ECO:0000256" key="3">
    <source>
        <dbReference type="ARBA" id="ARBA00022514"/>
    </source>
</evidence>
<evidence type="ECO:0000256" key="2">
    <source>
        <dbReference type="ARBA" id="ARBA00010868"/>
    </source>
</evidence>
<sequence length="98" mass="10824">MAVSRLLLLTTLVLLGAIMITEGLRMASGPKMCCFKFETRPLPQKRVISYSRISMQCPKPGVVLQTPRRQVCAQPSEAWVQQIISGLDAKKPGQQSPL</sequence>
<evidence type="ECO:0000313" key="11">
    <source>
        <dbReference type="EMBL" id="KAG5273662.1"/>
    </source>
</evidence>
<comment type="subcellular location">
    <subcellularLocation>
        <location evidence="1 9">Secreted</location>
    </subcellularLocation>
</comment>
<dbReference type="Proteomes" id="UP000823561">
    <property type="component" value="Chromosome 11"/>
</dbReference>
<proteinExistence type="inferred from homology"/>
<dbReference type="EMBL" id="JADWDJ010000011">
    <property type="protein sequence ID" value="KAG5273662.1"/>
    <property type="molecule type" value="Genomic_DNA"/>
</dbReference>
<comment type="subunit">
    <text evidence="8">Self-associates. Also heterodimer of MIP-1-alpha(4-69) and MIP-1-beta(3-69). Interacts with CCR1.</text>
</comment>
<gene>
    <name evidence="11" type="ORF">AALO_G00154050</name>
</gene>
<feature type="domain" description="Chemokine interleukin-8-like" evidence="10">
    <location>
        <begin position="30"/>
        <end position="87"/>
    </location>
</feature>
<dbReference type="AlphaFoldDB" id="A0AAV6GI14"/>
<keyword evidence="4 9" id="KW-0964">Secreted</keyword>
<evidence type="ECO:0000256" key="8">
    <source>
        <dbReference type="ARBA" id="ARBA00046726"/>
    </source>
</evidence>
<dbReference type="PANTHER" id="PTHR12015:SF183">
    <property type="entry name" value="C-C MOTIF CHEMOKINE 3"/>
    <property type="match status" value="1"/>
</dbReference>
<dbReference type="PANTHER" id="PTHR12015">
    <property type="entry name" value="SMALL INDUCIBLE CYTOKINE A"/>
    <property type="match status" value="1"/>
</dbReference>
<dbReference type="GO" id="GO:0005615">
    <property type="term" value="C:extracellular space"/>
    <property type="evidence" value="ECO:0007669"/>
    <property type="project" value="UniProtKB-KW"/>
</dbReference>
<comment type="function">
    <text evidence="7">Monokine with inflammatory and chemokinetic properties. Binds to CCR1, CCR4 and CCR5. One of the major HIV-suppressive factors produced by CD8+ T-cells. Recombinant MIP-1-alpha induces a dose-dependent inhibition of different strains of HIV-1, HIV-2, and simian immunodeficiency virus (SIV).</text>
</comment>
<dbReference type="InterPro" id="IPR039809">
    <property type="entry name" value="Chemokine_b/g/d"/>
</dbReference>
<organism evidence="11 12">
    <name type="scientific">Alosa alosa</name>
    <name type="common">allis shad</name>
    <dbReference type="NCBI Taxonomy" id="278164"/>
    <lineage>
        <taxon>Eukaryota</taxon>
        <taxon>Metazoa</taxon>
        <taxon>Chordata</taxon>
        <taxon>Craniata</taxon>
        <taxon>Vertebrata</taxon>
        <taxon>Euteleostomi</taxon>
        <taxon>Actinopterygii</taxon>
        <taxon>Neopterygii</taxon>
        <taxon>Teleostei</taxon>
        <taxon>Clupei</taxon>
        <taxon>Clupeiformes</taxon>
        <taxon>Clupeoidei</taxon>
        <taxon>Clupeidae</taxon>
        <taxon>Alosa</taxon>
    </lineage>
</organism>
<keyword evidence="3 9" id="KW-0202">Cytokine</keyword>
<keyword evidence="9" id="KW-0145">Chemotaxis</keyword>
<feature type="chain" id="PRO_5043097256" description="C-C motif chemokine" evidence="9">
    <location>
        <begin position="24"/>
        <end position="98"/>
    </location>
</feature>
<dbReference type="CDD" id="cd00272">
    <property type="entry name" value="Chemokine_CC"/>
    <property type="match status" value="1"/>
</dbReference>
<feature type="signal peptide" evidence="9">
    <location>
        <begin position="1"/>
        <end position="23"/>
    </location>
</feature>
<dbReference type="InterPro" id="IPR036048">
    <property type="entry name" value="Interleukin_8-like_sf"/>
</dbReference>
<dbReference type="PROSITE" id="PS00472">
    <property type="entry name" value="SMALL_CYTOKINES_CC"/>
    <property type="match status" value="1"/>
</dbReference>
<reference evidence="11" key="1">
    <citation type="submission" date="2020-10" db="EMBL/GenBank/DDBJ databases">
        <title>Chromosome-scale genome assembly of the Allis shad, Alosa alosa.</title>
        <authorList>
            <person name="Margot Z."/>
            <person name="Christophe K."/>
            <person name="Cabau C."/>
            <person name="Louis A."/>
            <person name="Berthelot C."/>
            <person name="Parey E."/>
            <person name="Roest Crollius H."/>
            <person name="Montfort J."/>
            <person name="Robinson-Rechavi M."/>
            <person name="Bucao C."/>
            <person name="Bouchez O."/>
            <person name="Gislard M."/>
            <person name="Lluch J."/>
            <person name="Milhes M."/>
            <person name="Lampietro C."/>
            <person name="Lopez Roques C."/>
            <person name="Donnadieu C."/>
            <person name="Braasch I."/>
            <person name="Desvignes T."/>
            <person name="Postlethwait J."/>
            <person name="Bobe J."/>
            <person name="Guiguen Y."/>
        </authorList>
    </citation>
    <scope>NUCLEOTIDE SEQUENCE</scope>
    <source>
        <strain evidence="11">M-15738</strain>
        <tissue evidence="11">Blood</tissue>
    </source>
</reference>
<protein>
    <recommendedName>
        <fullName evidence="9">C-C motif chemokine</fullName>
    </recommendedName>
</protein>
<evidence type="ECO:0000313" key="12">
    <source>
        <dbReference type="Proteomes" id="UP000823561"/>
    </source>
</evidence>
<dbReference type="Pfam" id="PF00048">
    <property type="entry name" value="IL8"/>
    <property type="match status" value="1"/>
</dbReference>
<name>A0AAV6GI14_9TELE</name>
<comment type="caution">
    <text evidence="11">The sequence shown here is derived from an EMBL/GenBank/DDBJ whole genome shotgun (WGS) entry which is preliminary data.</text>
</comment>
<keyword evidence="6" id="KW-1015">Disulfide bond</keyword>
<accession>A0AAV6GI14</accession>
<dbReference type="InterPro" id="IPR000827">
    <property type="entry name" value="Chemokine_CC_CS"/>
</dbReference>
<comment type="similarity">
    <text evidence="2 9">Belongs to the intercrine beta (chemokine CC) family.</text>
</comment>
<evidence type="ECO:0000256" key="4">
    <source>
        <dbReference type="ARBA" id="ARBA00022525"/>
    </source>
</evidence>
<dbReference type="FunFam" id="2.40.50.40:FF:000002">
    <property type="entry name" value="C-C motif chemokine"/>
    <property type="match status" value="1"/>
</dbReference>
<dbReference type="InterPro" id="IPR001811">
    <property type="entry name" value="Chemokine_IL8-like_dom"/>
</dbReference>
<evidence type="ECO:0000256" key="7">
    <source>
        <dbReference type="ARBA" id="ARBA00044740"/>
    </source>
</evidence>
<dbReference type="GO" id="GO:0008009">
    <property type="term" value="F:chemokine activity"/>
    <property type="evidence" value="ECO:0007669"/>
    <property type="project" value="InterPro"/>
</dbReference>
<keyword evidence="5 9" id="KW-0732">Signal</keyword>
<evidence type="ECO:0000256" key="5">
    <source>
        <dbReference type="ARBA" id="ARBA00022729"/>
    </source>
</evidence>
<evidence type="ECO:0000256" key="1">
    <source>
        <dbReference type="ARBA" id="ARBA00004613"/>
    </source>
</evidence>
<evidence type="ECO:0000256" key="6">
    <source>
        <dbReference type="ARBA" id="ARBA00023157"/>
    </source>
</evidence>
<dbReference type="GO" id="GO:0006955">
    <property type="term" value="P:immune response"/>
    <property type="evidence" value="ECO:0007669"/>
    <property type="project" value="InterPro"/>
</dbReference>
<keyword evidence="12" id="KW-1185">Reference proteome</keyword>
<evidence type="ECO:0000256" key="9">
    <source>
        <dbReference type="RuleBase" id="RU361150"/>
    </source>
</evidence>